<dbReference type="Proteomes" id="UP000199592">
    <property type="component" value="Unassembled WGS sequence"/>
</dbReference>
<dbReference type="Pfam" id="PF01541">
    <property type="entry name" value="GIY-YIG"/>
    <property type="match status" value="1"/>
</dbReference>
<feature type="domain" description="GIY-YIG" evidence="2">
    <location>
        <begin position="36"/>
        <end position="111"/>
    </location>
</feature>
<dbReference type="EMBL" id="FNMY01000002">
    <property type="protein sequence ID" value="SDW61724.1"/>
    <property type="molecule type" value="Genomic_DNA"/>
</dbReference>
<name>A0A1H2V1E1_9FLAO</name>
<dbReference type="Gene3D" id="3.40.1440.10">
    <property type="entry name" value="GIY-YIG endonuclease"/>
    <property type="match status" value="1"/>
</dbReference>
<dbReference type="AlphaFoldDB" id="A0A1H2V1E1"/>
<dbReference type="PANTHER" id="PTHR34477:SF1">
    <property type="entry name" value="UPF0213 PROTEIN YHBQ"/>
    <property type="match status" value="1"/>
</dbReference>
<dbReference type="InterPro" id="IPR050190">
    <property type="entry name" value="UPF0213_domain"/>
</dbReference>
<protein>
    <submittedName>
        <fullName evidence="3">GIY-YIG catalytic domain-containing protein</fullName>
    </submittedName>
</protein>
<dbReference type="PANTHER" id="PTHR34477">
    <property type="entry name" value="UPF0213 PROTEIN YHBQ"/>
    <property type="match status" value="1"/>
</dbReference>
<evidence type="ECO:0000256" key="1">
    <source>
        <dbReference type="ARBA" id="ARBA00007435"/>
    </source>
</evidence>
<dbReference type="InterPro" id="IPR035901">
    <property type="entry name" value="GIY-YIG_endonuc_sf"/>
</dbReference>
<dbReference type="SUPFAM" id="SSF82771">
    <property type="entry name" value="GIY-YIG endonuclease"/>
    <property type="match status" value="1"/>
</dbReference>
<sequence>MSFSRSVPKAFGKVTGYYKGFRDSIFHQDYRSAFLMEYFVYIIYSESSDRYYVGQCQDISERIKRHNTGRSKYTKIAIDWKVKYTEKFGSRSEAMIREKDIKRKKSRKYIEFLVKENEA</sequence>
<accession>A0A1H2V1E1</accession>
<dbReference type="PROSITE" id="PS50164">
    <property type="entry name" value="GIY_YIG"/>
    <property type="match status" value="1"/>
</dbReference>
<dbReference type="CDD" id="cd10449">
    <property type="entry name" value="GIY-YIG_SLX1_like"/>
    <property type="match status" value="1"/>
</dbReference>
<evidence type="ECO:0000259" key="2">
    <source>
        <dbReference type="PROSITE" id="PS50164"/>
    </source>
</evidence>
<evidence type="ECO:0000313" key="4">
    <source>
        <dbReference type="Proteomes" id="UP000199592"/>
    </source>
</evidence>
<gene>
    <name evidence="3" type="ORF">SAMN04487892_1847</name>
</gene>
<keyword evidence="4" id="KW-1185">Reference proteome</keyword>
<comment type="similarity">
    <text evidence="1">Belongs to the UPF0213 family.</text>
</comment>
<evidence type="ECO:0000313" key="3">
    <source>
        <dbReference type="EMBL" id="SDW61724.1"/>
    </source>
</evidence>
<dbReference type="InterPro" id="IPR000305">
    <property type="entry name" value="GIY-YIG_endonuc"/>
</dbReference>
<proteinExistence type="inferred from homology"/>
<organism evidence="3 4">
    <name type="scientific">Flagellimonas zhangzhouensis</name>
    <dbReference type="NCBI Taxonomy" id="1073328"/>
    <lineage>
        <taxon>Bacteria</taxon>
        <taxon>Pseudomonadati</taxon>
        <taxon>Bacteroidota</taxon>
        <taxon>Flavobacteriia</taxon>
        <taxon>Flavobacteriales</taxon>
        <taxon>Flavobacteriaceae</taxon>
        <taxon>Flagellimonas</taxon>
    </lineage>
</organism>
<reference evidence="4" key="1">
    <citation type="submission" date="2016-10" db="EMBL/GenBank/DDBJ databases">
        <authorList>
            <person name="Varghese N."/>
            <person name="Submissions S."/>
        </authorList>
    </citation>
    <scope>NUCLEOTIDE SEQUENCE [LARGE SCALE GENOMIC DNA]</scope>
    <source>
        <strain evidence="4">DSM 25030</strain>
    </source>
</reference>